<dbReference type="Pfam" id="PF20260">
    <property type="entry name" value="PUA_4"/>
    <property type="match status" value="1"/>
</dbReference>
<dbReference type="InterPro" id="IPR046886">
    <property type="entry name" value="RsmE_MTase_dom"/>
</dbReference>
<dbReference type="Gene3D" id="2.40.240.20">
    <property type="entry name" value="Hypothetical PUA domain-like, domain 1"/>
    <property type="match status" value="1"/>
</dbReference>
<dbReference type="Proteomes" id="UP001185012">
    <property type="component" value="Unassembled WGS sequence"/>
</dbReference>
<dbReference type="RefSeq" id="WP_309863225.1">
    <property type="nucleotide sequence ID" value="NZ_JAVDQG010000002.1"/>
</dbReference>
<keyword evidence="9 12" id="KW-0949">S-adenosyl-L-methionine</keyword>
<keyword evidence="7 12" id="KW-0489">Methyltransferase</keyword>
<evidence type="ECO:0000256" key="8">
    <source>
        <dbReference type="ARBA" id="ARBA00022679"/>
    </source>
</evidence>
<evidence type="ECO:0000313" key="16">
    <source>
        <dbReference type="Proteomes" id="UP001185012"/>
    </source>
</evidence>
<comment type="caution">
    <text evidence="15">The sequence shown here is derived from an EMBL/GenBank/DDBJ whole genome shotgun (WGS) entry which is preliminary data.</text>
</comment>
<evidence type="ECO:0000256" key="9">
    <source>
        <dbReference type="ARBA" id="ARBA00022691"/>
    </source>
</evidence>
<dbReference type="PANTHER" id="PTHR30027">
    <property type="entry name" value="RIBOSOMAL RNA SMALL SUBUNIT METHYLTRANSFERASE E"/>
    <property type="match status" value="1"/>
</dbReference>
<feature type="domain" description="Ribosomal RNA small subunit methyltransferase E methyltransferase" evidence="13">
    <location>
        <begin position="75"/>
        <end position="236"/>
    </location>
</feature>
<evidence type="ECO:0000256" key="2">
    <source>
        <dbReference type="ARBA" id="ARBA00005528"/>
    </source>
</evidence>
<keyword evidence="5 12" id="KW-0963">Cytoplasm</keyword>
<proteinExistence type="inferred from homology"/>
<dbReference type="NCBIfam" id="TIGR00046">
    <property type="entry name" value="RsmE family RNA methyltransferase"/>
    <property type="match status" value="1"/>
</dbReference>
<dbReference type="InterPro" id="IPR006700">
    <property type="entry name" value="RsmE"/>
</dbReference>
<dbReference type="InterPro" id="IPR015947">
    <property type="entry name" value="PUA-like_sf"/>
</dbReference>
<evidence type="ECO:0000256" key="1">
    <source>
        <dbReference type="ARBA" id="ARBA00004496"/>
    </source>
</evidence>
<dbReference type="PANTHER" id="PTHR30027:SF3">
    <property type="entry name" value="16S RRNA (URACIL(1498)-N(3))-METHYLTRANSFERASE"/>
    <property type="match status" value="1"/>
</dbReference>
<comment type="subcellular location">
    <subcellularLocation>
        <location evidence="1 12">Cytoplasm</location>
    </subcellularLocation>
</comment>
<evidence type="ECO:0000256" key="10">
    <source>
        <dbReference type="ARBA" id="ARBA00025699"/>
    </source>
</evidence>
<evidence type="ECO:0000256" key="7">
    <source>
        <dbReference type="ARBA" id="ARBA00022603"/>
    </source>
</evidence>
<protein>
    <recommendedName>
        <fullName evidence="4 12">Ribosomal RNA small subunit methyltransferase E</fullName>
        <ecNumber evidence="3 12">2.1.1.193</ecNumber>
    </recommendedName>
</protein>
<dbReference type="CDD" id="cd18084">
    <property type="entry name" value="RsmE-like"/>
    <property type="match status" value="1"/>
</dbReference>
<evidence type="ECO:0000256" key="12">
    <source>
        <dbReference type="PIRNR" id="PIRNR015601"/>
    </source>
</evidence>
<sequence length="248" mass="27196">MQRYFVNPRQWDGDQILVEGDDVHHMTRVMRMRPGDRVVCCDGEGTDLLAVLEDVKGDRVLLRVLERTPSRGEPAVAVTVAQALPKGDKWEWVLQKGTELGAASFLPVLSDRSVVKLDGKKADKKRERWQKIIKEAAEQSHRGCVPPVQPVVDWDGLMQAFSVCDRVIFAYEKGGVPLNQALADGPFQSLMIVVGPEGGFTSEEAEQARTAGALPVSLGPRILRSETAPLALLSCILYSHGEMGGEPL</sequence>
<dbReference type="PIRSF" id="PIRSF015601">
    <property type="entry name" value="MTase_slr0722"/>
    <property type="match status" value="1"/>
</dbReference>
<evidence type="ECO:0000259" key="13">
    <source>
        <dbReference type="Pfam" id="PF04452"/>
    </source>
</evidence>
<evidence type="ECO:0000256" key="3">
    <source>
        <dbReference type="ARBA" id="ARBA00012328"/>
    </source>
</evidence>
<evidence type="ECO:0000259" key="14">
    <source>
        <dbReference type="Pfam" id="PF20260"/>
    </source>
</evidence>
<name>A0ABU1IJV5_9BACL</name>
<gene>
    <name evidence="15" type="ORF">JOE21_001052</name>
</gene>
<dbReference type="InterPro" id="IPR046887">
    <property type="entry name" value="RsmE_PUA-like"/>
</dbReference>
<reference evidence="15 16" key="1">
    <citation type="submission" date="2023-07" db="EMBL/GenBank/DDBJ databases">
        <title>Genomic Encyclopedia of Type Strains, Phase IV (KMG-IV): sequencing the most valuable type-strain genomes for metagenomic binning, comparative biology and taxonomic classification.</title>
        <authorList>
            <person name="Goeker M."/>
        </authorList>
    </citation>
    <scope>NUCLEOTIDE SEQUENCE [LARGE SCALE GENOMIC DNA]</scope>
    <source>
        <strain evidence="15 16">DSM 45903</strain>
    </source>
</reference>
<organism evidence="15 16">
    <name type="scientific">Desmospora profundinema</name>
    <dbReference type="NCBI Taxonomy" id="1571184"/>
    <lineage>
        <taxon>Bacteria</taxon>
        <taxon>Bacillati</taxon>
        <taxon>Bacillota</taxon>
        <taxon>Bacilli</taxon>
        <taxon>Bacillales</taxon>
        <taxon>Thermoactinomycetaceae</taxon>
        <taxon>Desmospora</taxon>
    </lineage>
</organism>
<dbReference type="Pfam" id="PF04452">
    <property type="entry name" value="Methyltrans_RNA"/>
    <property type="match status" value="1"/>
</dbReference>
<dbReference type="SUPFAM" id="SSF75217">
    <property type="entry name" value="alpha/beta knot"/>
    <property type="match status" value="1"/>
</dbReference>
<accession>A0ABU1IJV5</accession>
<evidence type="ECO:0000256" key="5">
    <source>
        <dbReference type="ARBA" id="ARBA00022490"/>
    </source>
</evidence>
<evidence type="ECO:0000256" key="4">
    <source>
        <dbReference type="ARBA" id="ARBA00013673"/>
    </source>
</evidence>
<keyword evidence="16" id="KW-1185">Reference proteome</keyword>
<dbReference type="InterPro" id="IPR029028">
    <property type="entry name" value="Alpha/beta_knot_MTases"/>
</dbReference>
<keyword evidence="6 12" id="KW-0698">rRNA processing</keyword>
<comment type="catalytic activity">
    <reaction evidence="11 12">
        <text>uridine(1498) in 16S rRNA + S-adenosyl-L-methionine = N(3)-methyluridine(1498) in 16S rRNA + S-adenosyl-L-homocysteine + H(+)</text>
        <dbReference type="Rhea" id="RHEA:42920"/>
        <dbReference type="Rhea" id="RHEA-COMP:10283"/>
        <dbReference type="Rhea" id="RHEA-COMP:10284"/>
        <dbReference type="ChEBI" id="CHEBI:15378"/>
        <dbReference type="ChEBI" id="CHEBI:57856"/>
        <dbReference type="ChEBI" id="CHEBI:59789"/>
        <dbReference type="ChEBI" id="CHEBI:65315"/>
        <dbReference type="ChEBI" id="CHEBI:74502"/>
        <dbReference type="EC" id="2.1.1.193"/>
    </reaction>
</comment>
<evidence type="ECO:0000313" key="15">
    <source>
        <dbReference type="EMBL" id="MDR6225061.1"/>
    </source>
</evidence>
<dbReference type="EMBL" id="JAVDQG010000002">
    <property type="protein sequence ID" value="MDR6225061.1"/>
    <property type="molecule type" value="Genomic_DNA"/>
</dbReference>
<dbReference type="GO" id="GO:0032259">
    <property type="term" value="P:methylation"/>
    <property type="evidence" value="ECO:0007669"/>
    <property type="project" value="UniProtKB-KW"/>
</dbReference>
<comment type="similarity">
    <text evidence="2 12">Belongs to the RNA methyltransferase RsmE family.</text>
</comment>
<keyword evidence="8 12" id="KW-0808">Transferase</keyword>
<comment type="function">
    <text evidence="10 12">Specifically methylates the N3 position of the uracil ring of uridine 1498 (m3U1498) in 16S rRNA. Acts on the fully assembled 30S ribosomal subunit.</text>
</comment>
<evidence type="ECO:0000256" key="11">
    <source>
        <dbReference type="ARBA" id="ARBA00047944"/>
    </source>
</evidence>
<dbReference type="InterPro" id="IPR029026">
    <property type="entry name" value="tRNA_m1G_MTases_N"/>
</dbReference>
<evidence type="ECO:0000256" key="6">
    <source>
        <dbReference type="ARBA" id="ARBA00022552"/>
    </source>
</evidence>
<dbReference type="EC" id="2.1.1.193" evidence="3 12"/>
<dbReference type="Gene3D" id="3.40.1280.10">
    <property type="match status" value="1"/>
</dbReference>
<dbReference type="NCBIfam" id="NF008692">
    <property type="entry name" value="PRK11713.1-5"/>
    <property type="match status" value="1"/>
</dbReference>
<dbReference type="SUPFAM" id="SSF88697">
    <property type="entry name" value="PUA domain-like"/>
    <property type="match status" value="1"/>
</dbReference>
<dbReference type="GO" id="GO:0008168">
    <property type="term" value="F:methyltransferase activity"/>
    <property type="evidence" value="ECO:0007669"/>
    <property type="project" value="UniProtKB-KW"/>
</dbReference>
<feature type="domain" description="Ribosomal RNA small subunit methyltransferase E PUA-like" evidence="14">
    <location>
        <begin position="19"/>
        <end position="65"/>
    </location>
</feature>